<reference evidence="1 2" key="1">
    <citation type="journal article" date="2006" name="Proc. Natl. Acad. Sci. U.S.A.">
        <title>Genomic analysis of the uncultivated marine crenarchaeote Cenarchaeum symbiosum.</title>
        <authorList>
            <person name="Hallam S.J."/>
            <person name="Konstantinidis K.T."/>
            <person name="Putnam N."/>
            <person name="Schleper C."/>
            <person name="Watanabe Y."/>
            <person name="Sugahara J."/>
            <person name="Preston C."/>
            <person name="de la Torre J."/>
            <person name="Richardson P.M."/>
            <person name="DeLong E.F."/>
        </authorList>
    </citation>
    <scope>NUCLEOTIDE SEQUENCE [LARGE SCALE GENOMIC DNA]</scope>
    <source>
        <strain evidence="2">A</strain>
    </source>
</reference>
<dbReference type="EMBL" id="DP000238">
    <property type="protein sequence ID" value="ABK77536.1"/>
    <property type="molecule type" value="Genomic_DNA"/>
</dbReference>
<dbReference type="Proteomes" id="UP000000758">
    <property type="component" value="Chromosome"/>
</dbReference>
<organism evidence="1 2">
    <name type="scientific">Cenarchaeum symbiosum (strain A)</name>
    <dbReference type="NCBI Taxonomy" id="414004"/>
    <lineage>
        <taxon>Archaea</taxon>
        <taxon>Nitrososphaerota</taxon>
        <taxon>Candidatus Cenarchaeales</taxon>
        <taxon>Candidatus Cenarchaeaceae</taxon>
        <taxon>Candidatus Cenarchaeum</taxon>
    </lineage>
</organism>
<dbReference type="STRING" id="414004.CENSYa_0904"/>
<dbReference type="EnsemblBacteria" id="ABK77536">
    <property type="protein sequence ID" value="ABK77536"/>
    <property type="gene ID" value="CENSYa_0904"/>
</dbReference>
<accession>A0RW19</accession>
<protein>
    <recommendedName>
        <fullName evidence="3">Antitoxin SocA-like Panacea domain-containing protein</fullName>
    </recommendedName>
</protein>
<name>A0RW19_CENSY</name>
<keyword evidence="2" id="KW-1185">Reference proteome</keyword>
<dbReference type="HOGENOM" id="CLU_1431588_0_0_2"/>
<evidence type="ECO:0000313" key="2">
    <source>
        <dbReference type="Proteomes" id="UP000000758"/>
    </source>
</evidence>
<gene>
    <name evidence="1" type="ordered locus">CENSYa_0904</name>
</gene>
<sequence>MDYKKINAQDAVLLIVHANNDELRGRTILQKLAYFWTLSISPIINVSFESHYYGPYSAEIRHALDITVAKSLMDESIRSEETYNRYCYKITEDSKDLVRTIAEEYKDEFKQISHIIATCKEFECLQYKELSHAVKAYYLYDKMAEKEKTKSAEVMVGKARSFGWSVEQKKIQNGIKLLEKLELI</sequence>
<dbReference type="KEGG" id="csy:CENSYa_0904"/>
<dbReference type="AlphaFoldDB" id="A0RW19"/>
<proteinExistence type="predicted"/>
<evidence type="ECO:0000313" key="1">
    <source>
        <dbReference type="EMBL" id="ABK77536.1"/>
    </source>
</evidence>
<evidence type="ECO:0008006" key="3">
    <source>
        <dbReference type="Google" id="ProtNLM"/>
    </source>
</evidence>